<evidence type="ECO:0000313" key="6">
    <source>
        <dbReference type="Proteomes" id="UP000604825"/>
    </source>
</evidence>
<keyword evidence="2" id="KW-0964">Secreted</keyword>
<keyword evidence="6" id="KW-1185">Reference proteome</keyword>
<dbReference type="EMBL" id="CAJGYO010000014">
    <property type="protein sequence ID" value="CAD6268562.1"/>
    <property type="molecule type" value="Genomic_DNA"/>
</dbReference>
<comment type="subcellular location">
    <subcellularLocation>
        <location evidence="1">Secreted</location>
    </subcellularLocation>
</comment>
<evidence type="ECO:0000256" key="1">
    <source>
        <dbReference type="ARBA" id="ARBA00004613"/>
    </source>
</evidence>
<evidence type="ECO:0000259" key="4">
    <source>
        <dbReference type="PROSITE" id="PS50843"/>
    </source>
</evidence>
<organism evidence="5 6">
    <name type="scientific">Miscanthus lutarioriparius</name>
    <dbReference type="NCBI Taxonomy" id="422564"/>
    <lineage>
        <taxon>Eukaryota</taxon>
        <taxon>Viridiplantae</taxon>
        <taxon>Streptophyta</taxon>
        <taxon>Embryophyta</taxon>
        <taxon>Tracheophyta</taxon>
        <taxon>Spermatophyta</taxon>
        <taxon>Magnoliopsida</taxon>
        <taxon>Liliopsida</taxon>
        <taxon>Poales</taxon>
        <taxon>Poaceae</taxon>
        <taxon>PACMAD clade</taxon>
        <taxon>Panicoideae</taxon>
        <taxon>Andropogonodae</taxon>
        <taxon>Andropogoneae</taxon>
        <taxon>Saccharinae</taxon>
        <taxon>Miscanthus</taxon>
    </lineage>
</organism>
<dbReference type="Pfam" id="PF01357">
    <property type="entry name" value="Expansin_C"/>
    <property type="match status" value="1"/>
</dbReference>
<gene>
    <name evidence="5" type="ORF">NCGR_LOCUS51867</name>
</gene>
<name>A0A811RF00_9POAL</name>
<dbReference type="InterPro" id="IPR007117">
    <property type="entry name" value="Expansin_CBD"/>
</dbReference>
<dbReference type="InterPro" id="IPR036749">
    <property type="entry name" value="Expansin_CBD_sf"/>
</dbReference>
<dbReference type="AlphaFoldDB" id="A0A811RF00"/>
<proteinExistence type="predicted"/>
<evidence type="ECO:0000313" key="5">
    <source>
        <dbReference type="EMBL" id="CAD6268562.1"/>
    </source>
</evidence>
<dbReference type="Proteomes" id="UP000604825">
    <property type="component" value="Unassembled WGS sequence"/>
</dbReference>
<reference evidence="5" key="1">
    <citation type="submission" date="2020-10" db="EMBL/GenBank/DDBJ databases">
        <authorList>
            <person name="Han B."/>
            <person name="Lu T."/>
            <person name="Zhao Q."/>
            <person name="Huang X."/>
            <person name="Zhao Y."/>
        </authorList>
    </citation>
    <scope>NUCLEOTIDE SEQUENCE</scope>
</reference>
<evidence type="ECO:0000256" key="2">
    <source>
        <dbReference type="ARBA" id="ARBA00022525"/>
    </source>
</evidence>
<dbReference type="OrthoDB" id="645713at2759"/>
<dbReference type="SUPFAM" id="SSF49590">
    <property type="entry name" value="PHL pollen allergen"/>
    <property type="match status" value="1"/>
</dbReference>
<dbReference type="PROSITE" id="PS50843">
    <property type="entry name" value="EXPANSIN_CBD"/>
    <property type="match status" value="1"/>
</dbReference>
<comment type="caution">
    <text evidence="5">The sequence shown here is derived from an EMBL/GenBank/DDBJ whole genome shotgun (WGS) entry which is preliminary data.</text>
</comment>
<dbReference type="Gene3D" id="2.60.40.760">
    <property type="entry name" value="Expansin, cellulose-binding-like domain"/>
    <property type="match status" value="1"/>
</dbReference>
<feature type="transmembrane region" description="Helical" evidence="3">
    <location>
        <begin position="53"/>
        <end position="76"/>
    </location>
</feature>
<feature type="domain" description="Expansin-like CBD" evidence="4">
    <location>
        <begin position="95"/>
        <end position="162"/>
    </location>
</feature>
<evidence type="ECO:0000256" key="3">
    <source>
        <dbReference type="SAM" id="Phobius"/>
    </source>
</evidence>
<keyword evidence="3" id="KW-0472">Membrane</keyword>
<dbReference type="GO" id="GO:0005576">
    <property type="term" value="C:extracellular region"/>
    <property type="evidence" value="ECO:0007669"/>
    <property type="project" value="UniProtKB-SubCell"/>
</dbReference>
<accession>A0A811RF00</accession>
<protein>
    <recommendedName>
        <fullName evidence="4">Expansin-like CBD domain-containing protein</fullName>
    </recommendedName>
</protein>
<sequence>MPSLLASAGHKYTEASYNIDRHTHPSIPLHRSRNKQGSANLLASSPTASSSSYFLLAAVALAALFAVGLCGTELTLTIGKDSSSTKLSLITNVAISEVSVKPKGATDFSDDLKESPANTFTLDSKEPIKGPISFRFAAKAGGYRVVDDVIPADFMAGIVYKTGEQV</sequence>
<keyword evidence="3" id="KW-1133">Transmembrane helix</keyword>
<keyword evidence="3" id="KW-0812">Transmembrane</keyword>